<reference evidence="2" key="1">
    <citation type="submission" date="2016-09" db="EMBL/GenBank/DDBJ databases">
        <authorList>
            <person name="Capua I."/>
            <person name="De Benedictis P."/>
            <person name="Joannis T."/>
            <person name="Lombin L.H."/>
            <person name="Cattoli G."/>
        </authorList>
    </citation>
    <scope>NUCLEOTIDE SEQUENCE</scope>
    <source>
        <strain evidence="2">B9</strain>
    </source>
</reference>
<evidence type="ECO:0000256" key="1">
    <source>
        <dbReference type="SAM" id="Phobius"/>
    </source>
</evidence>
<gene>
    <name evidence="2" type="ORF">CNECB9_2720004</name>
</gene>
<protein>
    <submittedName>
        <fullName evidence="2">Uncharacterized protein</fullName>
    </submittedName>
</protein>
<keyword evidence="1" id="KW-1133">Transmembrane helix</keyword>
<sequence length="67" mass="6645">MQSILSVLAILIMVATIVGVVSPAWLSQTLFGGKPVTRLQVAVIGVCLAGLCLVLVGRLAQGGGAGG</sequence>
<evidence type="ECO:0000313" key="2">
    <source>
        <dbReference type="EMBL" id="SCU76059.1"/>
    </source>
</evidence>
<accession>A0A1K0IGI7</accession>
<proteinExistence type="predicted"/>
<name>A0A1K0IGI7_CUPNE</name>
<keyword evidence="1" id="KW-0812">Transmembrane</keyword>
<feature type="transmembrane region" description="Helical" evidence="1">
    <location>
        <begin position="39"/>
        <end position="60"/>
    </location>
</feature>
<dbReference type="EMBL" id="FMSH01000193">
    <property type="protein sequence ID" value="SCU76059.1"/>
    <property type="molecule type" value="Genomic_DNA"/>
</dbReference>
<dbReference type="AlphaFoldDB" id="A0A1K0IGI7"/>
<organism evidence="2">
    <name type="scientific">Cupriavidus necator</name>
    <name type="common">Alcaligenes eutrophus</name>
    <name type="synonym">Ralstonia eutropha</name>
    <dbReference type="NCBI Taxonomy" id="106590"/>
    <lineage>
        <taxon>Bacteria</taxon>
        <taxon>Pseudomonadati</taxon>
        <taxon>Pseudomonadota</taxon>
        <taxon>Betaproteobacteria</taxon>
        <taxon>Burkholderiales</taxon>
        <taxon>Burkholderiaceae</taxon>
        <taxon>Cupriavidus</taxon>
    </lineage>
</organism>
<dbReference type="RefSeq" id="WP_340525193.1">
    <property type="nucleotide sequence ID" value="NZ_FMSH01000193.1"/>
</dbReference>
<keyword evidence="1" id="KW-0472">Membrane</keyword>